<dbReference type="PANTHER" id="PTHR37018:SF1">
    <property type="entry name" value="CULTURE SPECIFIC PROTEIN, PUTATIVE (AFU_ORTHOLOGUE AFUA_2G00130)-RELATED"/>
    <property type="match status" value="1"/>
</dbReference>
<gene>
    <name evidence="1" type="ORF">UCRPA7_6647</name>
</gene>
<dbReference type="OrthoDB" id="5946236at2759"/>
<dbReference type="Proteomes" id="UP000014074">
    <property type="component" value="Unassembled WGS sequence"/>
</dbReference>
<evidence type="ECO:0000313" key="2">
    <source>
        <dbReference type="Proteomes" id="UP000014074"/>
    </source>
</evidence>
<dbReference type="EMBL" id="KB933248">
    <property type="protein sequence ID" value="EON97856.1"/>
    <property type="molecule type" value="Genomic_DNA"/>
</dbReference>
<dbReference type="KEGG" id="tmn:UCRPA7_6647"/>
<dbReference type="InterPro" id="IPR053269">
    <property type="entry name" value="Asp-Met_ligase"/>
</dbReference>
<dbReference type="PANTHER" id="PTHR37018">
    <property type="entry name" value="CULTURE SPECIFIC PROTEIN, PUTATIVE (AFU_ORTHOLOGUE AFUA_2G00130)-RELATED"/>
    <property type="match status" value="1"/>
</dbReference>
<protein>
    <submittedName>
        <fullName evidence="1">Putative solid-state culture specific atp-grasp domain protein</fullName>
    </submittedName>
</protein>
<proteinExistence type="predicted"/>
<dbReference type="HOGENOM" id="CLU_042176_0_1_1"/>
<name>R8BEX5_PHAM7</name>
<accession>R8BEX5</accession>
<evidence type="ECO:0000313" key="1">
    <source>
        <dbReference type="EMBL" id="EON97856.1"/>
    </source>
</evidence>
<dbReference type="SUPFAM" id="SSF56059">
    <property type="entry name" value="Glutathione synthetase ATP-binding domain-like"/>
    <property type="match status" value="1"/>
</dbReference>
<dbReference type="eggNOG" id="ENOG502SATC">
    <property type="taxonomic scope" value="Eukaryota"/>
</dbReference>
<reference evidence="2" key="1">
    <citation type="journal article" date="2013" name="Genome Announc.">
        <title>Draft genome sequence of the ascomycete Phaeoacremonium aleophilum strain UCR-PA7, a causal agent of the esca disease complex in grapevines.</title>
        <authorList>
            <person name="Blanco-Ulate B."/>
            <person name="Rolshausen P."/>
            <person name="Cantu D."/>
        </authorList>
    </citation>
    <scope>NUCLEOTIDE SEQUENCE [LARGE SCALE GENOMIC DNA]</scope>
    <source>
        <strain evidence="2">UCR-PA7</strain>
    </source>
</reference>
<keyword evidence="2" id="KW-1185">Reference proteome</keyword>
<organism evidence="1 2">
    <name type="scientific">Phaeoacremonium minimum (strain UCR-PA7)</name>
    <name type="common">Esca disease fungus</name>
    <name type="synonym">Togninia minima</name>
    <dbReference type="NCBI Taxonomy" id="1286976"/>
    <lineage>
        <taxon>Eukaryota</taxon>
        <taxon>Fungi</taxon>
        <taxon>Dikarya</taxon>
        <taxon>Ascomycota</taxon>
        <taxon>Pezizomycotina</taxon>
        <taxon>Sordariomycetes</taxon>
        <taxon>Sordariomycetidae</taxon>
        <taxon>Togniniales</taxon>
        <taxon>Togniniaceae</taxon>
        <taxon>Phaeoacremonium</taxon>
    </lineage>
</organism>
<sequence length="518" mass="57574">MAAADKPHLPAVKLPKIKLDTTIAELFKRAKPQDAEKRLGLVLCGVNCGMDLSPDFPRNTKFLYQDSPFNTIPRQDLSNGNIELQKSLAMKYLSLIPQRDAFISGNAAVVLFNVDQTPEQMEHDRHEAEATISVLDSSQRPELIFCPGPAKIPVKEHHIDKIAYKLALDGLQEYPLTIDLETHWYLNSKAALALSGLPTPRAEVIEVAGFGPTADACCDICTTDRGELVFIPSKCTGSRGEWLREQTKLIIAAIERRSIPFVVKNQQTFGGAGTWVISTEKQKRDFLADFNGEDGVLRKLLSSVTKDNYHLKPGTFIISDLVKDPIGDYGLTFFVYDTGEATFLAVSEQMIDGNNAWIGSTINYTHQGKLYQKFEPLMKKTAAWLSKHGYYGPAGMDILETRTPGETDSHTGEQTAYHIVDLNVRTSGSLCLPLLRGHFTSRSMNCASSFSITVKGGRDEFIEKWKDGFESGQMCILSWYEDSDAQESIADVAVGAESEEQLQKQMKRVRDATEEVTF</sequence>
<dbReference type="RefSeq" id="XP_007917375.1">
    <property type="nucleotide sequence ID" value="XM_007919184.1"/>
</dbReference>
<dbReference type="GeneID" id="19327325"/>
<dbReference type="AlphaFoldDB" id="R8BEX5"/>